<organism evidence="6 7">
    <name type="scientific">Streptomyces phage Wakanda</name>
    <dbReference type="NCBI Taxonomy" id="2713267"/>
    <lineage>
        <taxon>Viruses</taxon>
        <taxon>Duplodnaviria</taxon>
        <taxon>Heunggongvirae</taxon>
        <taxon>Uroviricota</taxon>
        <taxon>Caudoviricetes</taxon>
        <taxon>Stanwilliamsviridae</taxon>
        <taxon>Loccivirinae</taxon>
        <taxon>Wakandavirus</taxon>
        <taxon>Wakandavirus wakanda</taxon>
    </lineage>
</organism>
<sequence length="154" mass="16839">MRKVISAAVLAAAFTLAMPANAEAATSLRVKALNVAAAQKNDPYQWGAEGPSRFDCSGLTYYSYKQSGKTLPRVAQSQYNSSKKVSPSSRTKGDLVFIGTSSSRIYHVGIYAGFWDGKGWMWNANTGSYRGRKVVLAPIREYTAGSPRAYYGRY</sequence>
<keyword evidence="2" id="KW-0645">Protease</keyword>
<keyword evidence="7" id="KW-1185">Reference proteome</keyword>
<dbReference type="EMBL" id="MT024865">
    <property type="protein sequence ID" value="QIN94178.1"/>
    <property type="molecule type" value="Genomic_DNA"/>
</dbReference>
<dbReference type="InterPro" id="IPR000064">
    <property type="entry name" value="NLP_P60_dom"/>
</dbReference>
<evidence type="ECO:0000313" key="7">
    <source>
        <dbReference type="Proteomes" id="UP000501266"/>
    </source>
</evidence>
<dbReference type="PANTHER" id="PTHR47359">
    <property type="entry name" value="PEPTIDOGLYCAN DL-ENDOPEPTIDASE CWLO"/>
    <property type="match status" value="1"/>
</dbReference>
<feature type="domain" description="NlpC/P60" evidence="5">
    <location>
        <begin position="26"/>
        <end position="154"/>
    </location>
</feature>
<dbReference type="Gene3D" id="3.90.1720.10">
    <property type="entry name" value="endopeptidase domain like (from Nostoc punctiforme)"/>
    <property type="match status" value="1"/>
</dbReference>
<dbReference type="GO" id="GO:0008234">
    <property type="term" value="F:cysteine-type peptidase activity"/>
    <property type="evidence" value="ECO:0007669"/>
    <property type="project" value="UniProtKB-KW"/>
</dbReference>
<keyword evidence="4" id="KW-0788">Thiol protease</keyword>
<dbReference type="Proteomes" id="UP000501266">
    <property type="component" value="Segment"/>
</dbReference>
<evidence type="ECO:0000256" key="4">
    <source>
        <dbReference type="ARBA" id="ARBA00022807"/>
    </source>
</evidence>
<dbReference type="InterPro" id="IPR038765">
    <property type="entry name" value="Papain-like_cys_pep_sf"/>
</dbReference>
<protein>
    <submittedName>
        <fullName evidence="6">Hydrolase</fullName>
    </submittedName>
</protein>
<dbReference type="SUPFAM" id="SSF54001">
    <property type="entry name" value="Cysteine proteinases"/>
    <property type="match status" value="1"/>
</dbReference>
<proteinExistence type="inferred from homology"/>
<name>A0A6G8R2J0_9CAUD</name>
<dbReference type="KEGG" id="vg:77928053"/>
<evidence type="ECO:0000259" key="5">
    <source>
        <dbReference type="PROSITE" id="PS51935"/>
    </source>
</evidence>
<evidence type="ECO:0000256" key="1">
    <source>
        <dbReference type="ARBA" id="ARBA00007074"/>
    </source>
</evidence>
<dbReference type="GO" id="GO:0006508">
    <property type="term" value="P:proteolysis"/>
    <property type="evidence" value="ECO:0007669"/>
    <property type="project" value="UniProtKB-KW"/>
</dbReference>
<dbReference type="InterPro" id="IPR051794">
    <property type="entry name" value="PG_Endopeptidase_C40"/>
</dbReference>
<evidence type="ECO:0000313" key="6">
    <source>
        <dbReference type="EMBL" id="QIN94178.1"/>
    </source>
</evidence>
<keyword evidence="3 6" id="KW-0378">Hydrolase</keyword>
<evidence type="ECO:0000256" key="3">
    <source>
        <dbReference type="ARBA" id="ARBA00022801"/>
    </source>
</evidence>
<dbReference type="GeneID" id="77928053"/>
<dbReference type="RefSeq" id="YP_010652269.1">
    <property type="nucleotide sequence ID" value="NC_070785.1"/>
</dbReference>
<dbReference type="GO" id="GO:0001897">
    <property type="term" value="P:symbiont-mediated cytolysis of host cell"/>
    <property type="evidence" value="ECO:0007669"/>
    <property type="project" value="UniProtKB-ARBA"/>
</dbReference>
<comment type="similarity">
    <text evidence="1">Belongs to the peptidase C40 family.</text>
</comment>
<evidence type="ECO:0000256" key="2">
    <source>
        <dbReference type="ARBA" id="ARBA00022670"/>
    </source>
</evidence>
<dbReference type="PROSITE" id="PS51935">
    <property type="entry name" value="NLPC_P60"/>
    <property type="match status" value="1"/>
</dbReference>
<dbReference type="PANTHER" id="PTHR47359:SF3">
    <property type="entry name" value="NLP_P60 DOMAIN-CONTAINING PROTEIN-RELATED"/>
    <property type="match status" value="1"/>
</dbReference>
<reference evidence="6 7" key="1">
    <citation type="submission" date="2020-02" db="EMBL/GenBank/DDBJ databases">
        <authorList>
            <person name="Bullock J.N."/>
            <person name="Barnes M.L."/>
            <person name="Kankolongo K.M."/>
            <person name="Dejene B.A."/>
            <person name="Lindsay P.E."/>
            <person name="Bhuiyan S."/>
            <person name="Nayek S."/>
            <person name="Hughes L.E."/>
            <person name="Garlena R.A."/>
            <person name="Russell D.A."/>
            <person name="Pope W.H."/>
            <person name="Jacobs-Sera D."/>
            <person name="Hatfull G.F."/>
        </authorList>
    </citation>
    <scope>NUCLEOTIDE SEQUENCE [LARGE SCALE GENOMIC DNA]</scope>
</reference>
<dbReference type="Pfam" id="PF00877">
    <property type="entry name" value="NLPC_P60"/>
    <property type="match status" value="1"/>
</dbReference>
<gene>
    <name evidence="6" type="primary">217</name>
    <name evidence="6" type="ORF">SEA_WAKANDA_217</name>
</gene>
<accession>A0A6G8R2J0</accession>